<evidence type="ECO:0000313" key="3">
    <source>
        <dbReference type="Proteomes" id="UP000664940"/>
    </source>
</evidence>
<accession>A0A834D9P0</accession>
<proteinExistence type="predicted"/>
<organism evidence="2 3">
    <name type="scientific">Phyllostomus discolor</name>
    <name type="common">pale spear-nosed bat</name>
    <dbReference type="NCBI Taxonomy" id="89673"/>
    <lineage>
        <taxon>Eukaryota</taxon>
        <taxon>Metazoa</taxon>
        <taxon>Chordata</taxon>
        <taxon>Craniata</taxon>
        <taxon>Vertebrata</taxon>
        <taxon>Euteleostomi</taxon>
        <taxon>Mammalia</taxon>
        <taxon>Eutheria</taxon>
        <taxon>Laurasiatheria</taxon>
        <taxon>Chiroptera</taxon>
        <taxon>Yangochiroptera</taxon>
        <taxon>Phyllostomidae</taxon>
        <taxon>Phyllostominae</taxon>
        <taxon>Phyllostomus</taxon>
    </lineage>
</organism>
<protein>
    <submittedName>
        <fullName evidence="2">Pogo transposable element derived with KRAB domain</fullName>
    </submittedName>
</protein>
<dbReference type="Proteomes" id="UP000664940">
    <property type="component" value="Unassembled WGS sequence"/>
</dbReference>
<evidence type="ECO:0000256" key="1">
    <source>
        <dbReference type="SAM" id="MobiDB-lite"/>
    </source>
</evidence>
<feature type="compositionally biased region" description="Low complexity" evidence="1">
    <location>
        <begin position="117"/>
        <end position="133"/>
    </location>
</feature>
<dbReference type="EMBL" id="JABVXQ010000015">
    <property type="protein sequence ID" value="KAF6075490.1"/>
    <property type="molecule type" value="Genomic_DNA"/>
</dbReference>
<dbReference type="AlphaFoldDB" id="A0A834D9P0"/>
<name>A0A834D9P0_9CHIR</name>
<gene>
    <name evidence="2" type="ORF">HJG60_015254</name>
</gene>
<feature type="region of interest" description="Disordered" evidence="1">
    <location>
        <begin position="1"/>
        <end position="133"/>
    </location>
</feature>
<feature type="compositionally biased region" description="Polar residues" evidence="1">
    <location>
        <begin position="75"/>
        <end position="89"/>
    </location>
</feature>
<feature type="compositionally biased region" description="Polar residues" evidence="1">
    <location>
        <begin position="96"/>
        <end position="116"/>
    </location>
</feature>
<feature type="compositionally biased region" description="Basic residues" evidence="1">
    <location>
        <begin position="64"/>
        <end position="73"/>
    </location>
</feature>
<comment type="caution">
    <text evidence="2">The sequence shown here is derived from an EMBL/GenBank/DDBJ whole genome shotgun (WGS) entry which is preliminary data.</text>
</comment>
<reference evidence="2 3" key="1">
    <citation type="journal article" date="2020" name="Nature">
        <title>Six reference-quality genomes reveal evolution of bat adaptations.</title>
        <authorList>
            <person name="Jebb D."/>
            <person name="Huang Z."/>
            <person name="Pippel M."/>
            <person name="Hughes G.M."/>
            <person name="Lavrichenko K."/>
            <person name="Devanna P."/>
            <person name="Winkler S."/>
            <person name="Jermiin L.S."/>
            <person name="Skirmuntt E.C."/>
            <person name="Katzourakis A."/>
            <person name="Burkitt-Gray L."/>
            <person name="Ray D.A."/>
            <person name="Sullivan K.A.M."/>
            <person name="Roscito J.G."/>
            <person name="Kirilenko B.M."/>
            <person name="Davalos L.M."/>
            <person name="Corthals A.P."/>
            <person name="Power M.L."/>
            <person name="Jones G."/>
            <person name="Ransome R.D."/>
            <person name="Dechmann D.K.N."/>
            <person name="Locatelli A.G."/>
            <person name="Puechmaille S.J."/>
            <person name="Fedrigo O."/>
            <person name="Jarvis E.D."/>
            <person name="Hiller M."/>
            <person name="Vernes S.C."/>
            <person name="Myers E.W."/>
            <person name="Teeling E.C."/>
        </authorList>
    </citation>
    <scope>NUCLEOTIDE SEQUENCE [LARGE SCALE GENOMIC DNA]</scope>
    <source>
        <strain evidence="2">Bat1K_MPI-CBG_1</strain>
    </source>
</reference>
<sequence length="133" mass="14054">MEPAAFPLHLALKVEEGEEEAQSPELEGGPTDTQKVRICSESAWNTRKRTSSLRTGPAPCTPRPRSRHRRRHSPWTASASACPGTSPTCPSGARGTPSTWPWASRGTTSRPTTWPPGSSSAGACAAATTRASS</sequence>
<evidence type="ECO:0000313" key="2">
    <source>
        <dbReference type="EMBL" id="KAF6075490.1"/>
    </source>
</evidence>